<dbReference type="Proteomes" id="UP000016761">
    <property type="component" value="Unassembled WGS sequence"/>
</dbReference>
<feature type="compositionally biased region" description="Polar residues" evidence="1">
    <location>
        <begin position="313"/>
        <end position="328"/>
    </location>
</feature>
<dbReference type="EMBL" id="AUSW01000034">
    <property type="protein sequence ID" value="ERL54932.1"/>
    <property type="molecule type" value="Genomic_DNA"/>
</dbReference>
<accession>U4T224</accession>
<name>U4T224_9GAMM</name>
<feature type="region of interest" description="Disordered" evidence="1">
    <location>
        <begin position="522"/>
        <end position="549"/>
    </location>
</feature>
<feature type="region of interest" description="Disordered" evidence="1">
    <location>
        <begin position="310"/>
        <end position="340"/>
    </location>
</feature>
<dbReference type="OrthoDB" id="6660660at2"/>
<dbReference type="RefSeq" id="WP_021814901.1">
    <property type="nucleotide sequence ID" value="NZ_AUSW01000034.1"/>
</dbReference>
<organism evidence="2 3">
    <name type="scientific">Psychrobacter aquaticus CMS 56</name>
    <dbReference type="NCBI Taxonomy" id="1354303"/>
    <lineage>
        <taxon>Bacteria</taxon>
        <taxon>Pseudomonadati</taxon>
        <taxon>Pseudomonadota</taxon>
        <taxon>Gammaproteobacteria</taxon>
        <taxon>Moraxellales</taxon>
        <taxon>Moraxellaceae</taxon>
        <taxon>Psychrobacter</taxon>
    </lineage>
</organism>
<dbReference type="AlphaFoldDB" id="U4T224"/>
<evidence type="ECO:0000313" key="3">
    <source>
        <dbReference type="Proteomes" id="UP000016761"/>
    </source>
</evidence>
<keyword evidence="3" id="KW-1185">Reference proteome</keyword>
<evidence type="ECO:0000313" key="2">
    <source>
        <dbReference type="EMBL" id="ERL54932.1"/>
    </source>
</evidence>
<protein>
    <submittedName>
        <fullName evidence="2">Uncharacterized protein</fullName>
    </submittedName>
</protein>
<dbReference type="PATRIC" id="fig|1354303.4.peg.2244"/>
<evidence type="ECO:0000256" key="1">
    <source>
        <dbReference type="SAM" id="MobiDB-lite"/>
    </source>
</evidence>
<feature type="compositionally biased region" description="Polar residues" evidence="1">
    <location>
        <begin position="522"/>
        <end position="548"/>
    </location>
</feature>
<dbReference type="eggNOG" id="COG3409">
    <property type="taxonomic scope" value="Bacteria"/>
</dbReference>
<proteinExistence type="predicted"/>
<dbReference type="STRING" id="1354303.M917_2278"/>
<dbReference type="eggNOG" id="COG0741">
    <property type="taxonomic scope" value="Bacteria"/>
</dbReference>
<comment type="caution">
    <text evidence="2">The sequence shown here is derived from an EMBL/GenBank/DDBJ whole genome shotgun (WGS) entry which is preliminary data.</text>
</comment>
<sequence>MSHLIKPVKGVTYTPDRNGYIGAVSRQESGSDLRYSYTYIGNNKEGTKVDNPKAVSILNPWNYVGLFQFSEEALQDVGCYRFDGTKNTTTQDWGKNGNYWTGKFGATSLNVFRHSGKIQMQAINEWINRLCRYSRSKNLNEFYGRTITEAKGSPPFEVTESGVIAAIHLKGSGAVKKFLTTNGRINKVDGNGTSVAKYMSQFAYYDVQTCCKRKIYVKILDAKKDGIPNKEVEISSEFKGKFNVGKVVVTHKTDKEGNLPVIVRHPEAKIQLKIDGTLVETIIQNADQIQGYEIAYLGKHNYSSVLSEHKKVNTTQESSDSSTNNDKPSSSDHPNEGTIDSNIIDEVTFNIKLVEGDTGKPIPNTTYYLEYKNNIKPHKTDSSGIESGIKADISQSIGVYLDDDDGKKQSIYSMAFPITGDLNGQTKVLKVPVLIFGIKFVDKKNQPIPHYEFKILYRGRQSATKRASSQGISTIKALAGQKLTLIDGQNRAQTTAIATYGSKQWTIIIGTDITEENISNASDTLSQEASTTPETSESNDTPKPQIEQNPVIKVEKPKVTEIEKKTETGPTLEVASDEAKITIKFVDEATNKPLSGLSYITQSTKYGKNTSVTGNDGTRGRTHDSLVGVEITVLVYEDGKEVKKDSFFASKDRDKPYVYKAKKPTYSNIEIGFTTKRSDVVTEKTRMVLRELAQKYGIKKVVITSTLRTPEEQATAMYNNISKGRVIRYAAPGAAVTRVCQSGIKKGLGKNQIIRNMVSKILEYDKKGLRVSKHCVSFETYAKKNIVDLGVNSNGLNTYAKKKRFQEICDAALKQGKLSSFISPLRDKAEPAFHLEIPQ</sequence>
<gene>
    <name evidence="2" type="ORF">M917_2278</name>
</gene>
<reference evidence="2 3" key="1">
    <citation type="journal article" date="2013" name="Genome Announc.">
        <title>Draft Genome Sequence of Psychrobacter aquaticus Strain CMS 56T, Isolated from a Cyanobacterial Mat Sample Collected from Water Bodies in the McMurdo Dry Valley Region of Antarctica.</title>
        <authorList>
            <person name="Reddy G.S."/>
            <person name="Ara S."/>
            <person name="Singh A."/>
            <person name="Kumar Pinnaka A."/>
            <person name="Shivaji S."/>
        </authorList>
    </citation>
    <scope>NUCLEOTIDE SEQUENCE [LARGE SCALE GENOMIC DNA]</scope>
    <source>
        <strain evidence="2 3">CMS 56</strain>
    </source>
</reference>